<accession>S9WC33</accession>
<feature type="transmembrane region" description="Helical" evidence="1">
    <location>
        <begin position="22"/>
        <end position="40"/>
    </location>
</feature>
<keyword evidence="1" id="KW-0472">Membrane</keyword>
<organism evidence="2 3">
    <name type="scientific">Strigomonas culicis</name>
    <dbReference type="NCBI Taxonomy" id="28005"/>
    <lineage>
        <taxon>Eukaryota</taxon>
        <taxon>Discoba</taxon>
        <taxon>Euglenozoa</taxon>
        <taxon>Kinetoplastea</taxon>
        <taxon>Metakinetoplastina</taxon>
        <taxon>Trypanosomatida</taxon>
        <taxon>Trypanosomatidae</taxon>
        <taxon>Strigomonadinae</taxon>
        <taxon>Strigomonas</taxon>
    </lineage>
</organism>
<evidence type="ECO:0000313" key="3">
    <source>
        <dbReference type="Proteomes" id="UP000015354"/>
    </source>
</evidence>
<name>S9WC33_9TRYP</name>
<dbReference type="AlphaFoldDB" id="S9WC33"/>
<dbReference type="Proteomes" id="UP000015354">
    <property type="component" value="Unassembled WGS sequence"/>
</dbReference>
<protein>
    <submittedName>
        <fullName evidence="2">Uncharacterized protein</fullName>
    </submittedName>
</protein>
<gene>
    <name evidence="2" type="ORF">STCU_00487</name>
</gene>
<dbReference type="OrthoDB" id="263315at2759"/>
<keyword evidence="1" id="KW-1133">Transmembrane helix</keyword>
<evidence type="ECO:0000313" key="2">
    <source>
        <dbReference type="EMBL" id="EPY36626.1"/>
    </source>
</evidence>
<proteinExistence type="predicted"/>
<evidence type="ECO:0000256" key="1">
    <source>
        <dbReference type="SAM" id="Phobius"/>
    </source>
</evidence>
<keyword evidence="3" id="KW-1185">Reference proteome</keyword>
<reference evidence="2 3" key="1">
    <citation type="journal article" date="2013" name="PLoS ONE">
        <title>Predicting the Proteins of Angomonas deanei, Strigomonas culicis and Their Respective Endosymbionts Reveals New Aspects of the Trypanosomatidae Family.</title>
        <authorList>
            <person name="Motta M.C."/>
            <person name="Martins A.C."/>
            <person name="de Souza S.S."/>
            <person name="Catta-Preta C.M."/>
            <person name="Silva R."/>
            <person name="Klein C.C."/>
            <person name="de Almeida L.G."/>
            <person name="de Lima Cunha O."/>
            <person name="Ciapina L.P."/>
            <person name="Brocchi M."/>
            <person name="Colabardini A.C."/>
            <person name="de Araujo Lima B."/>
            <person name="Machado C.R."/>
            <person name="de Almeida Soares C.M."/>
            <person name="Probst C.M."/>
            <person name="de Menezes C.B."/>
            <person name="Thompson C.E."/>
            <person name="Bartholomeu D.C."/>
            <person name="Gradia D.F."/>
            <person name="Pavoni D.P."/>
            <person name="Grisard E.C."/>
            <person name="Fantinatti-Garboggini F."/>
            <person name="Marchini F.K."/>
            <person name="Rodrigues-Luiz G.F."/>
            <person name="Wagner G."/>
            <person name="Goldman G.H."/>
            <person name="Fietto J.L."/>
            <person name="Elias M.C."/>
            <person name="Goldman M.H."/>
            <person name="Sagot M.F."/>
            <person name="Pereira M."/>
            <person name="Stoco P.H."/>
            <person name="de Mendonca-Neto R.P."/>
            <person name="Teixeira S.M."/>
            <person name="Maciel T.E."/>
            <person name="de Oliveira Mendes T.A."/>
            <person name="Urmenyi T.P."/>
            <person name="de Souza W."/>
            <person name="Schenkman S."/>
            <person name="de Vasconcelos A.T."/>
        </authorList>
    </citation>
    <scope>NUCLEOTIDE SEQUENCE [LARGE SCALE GENOMIC DNA]</scope>
</reference>
<sequence>MPRITEKAQEESSLFALVVEQGWIAFIILGIFMICLRLYNVKQRSEQRAMLREGIMAELGYKSNIKKKSE</sequence>
<comment type="caution">
    <text evidence="2">The sequence shown here is derived from an EMBL/GenBank/DDBJ whole genome shotgun (WGS) entry which is preliminary data.</text>
</comment>
<keyword evidence="1" id="KW-0812">Transmembrane</keyword>
<dbReference type="EMBL" id="ATMH01000487">
    <property type="protein sequence ID" value="EPY36626.1"/>
    <property type="molecule type" value="Genomic_DNA"/>
</dbReference>